<reference evidence="1" key="1">
    <citation type="journal article" date="2014" name="Int. J. Syst. Evol. Microbiol.">
        <title>Complete genome sequence of Corynebacterium casei LMG S-19264T (=DSM 44701T), isolated from a smear-ripened cheese.</title>
        <authorList>
            <consortium name="US DOE Joint Genome Institute (JGI-PGF)"/>
            <person name="Walter F."/>
            <person name="Albersmeier A."/>
            <person name="Kalinowski J."/>
            <person name="Ruckert C."/>
        </authorList>
    </citation>
    <scope>NUCLEOTIDE SEQUENCE</scope>
    <source>
        <strain evidence="1">JCM 4234</strain>
    </source>
</reference>
<comment type="caution">
    <text evidence="1">The sequence shown here is derived from an EMBL/GenBank/DDBJ whole genome shotgun (WGS) entry which is preliminary data.</text>
</comment>
<reference evidence="1" key="2">
    <citation type="submission" date="2020-09" db="EMBL/GenBank/DDBJ databases">
        <authorList>
            <person name="Sun Q."/>
            <person name="Ohkuma M."/>
        </authorList>
    </citation>
    <scope>NUCLEOTIDE SEQUENCE</scope>
    <source>
        <strain evidence="1">JCM 4234</strain>
    </source>
</reference>
<dbReference type="AlphaFoldDB" id="A0A918LGZ6"/>
<protein>
    <submittedName>
        <fullName evidence="1">Uncharacterized protein</fullName>
    </submittedName>
</protein>
<organism evidence="1 2">
    <name type="scientific">Streptomyces griseoviridis</name>
    <dbReference type="NCBI Taxonomy" id="45398"/>
    <lineage>
        <taxon>Bacteria</taxon>
        <taxon>Bacillati</taxon>
        <taxon>Actinomycetota</taxon>
        <taxon>Actinomycetes</taxon>
        <taxon>Kitasatosporales</taxon>
        <taxon>Streptomycetaceae</taxon>
        <taxon>Streptomyces</taxon>
    </lineage>
</organism>
<proteinExistence type="predicted"/>
<evidence type="ECO:0000313" key="1">
    <source>
        <dbReference type="EMBL" id="GGS49200.1"/>
    </source>
</evidence>
<gene>
    <name evidence="1" type="ORF">GCM10010238_43590</name>
</gene>
<sequence length="137" mass="14754">MDIARHIALIDELCFRPFPAGHGHHLVVLSGSHGLRGGDPAERAATAGQYEKERDAVDALLAGRWGESEILGLQTVLLRTERAGEIAEPWAELSARARVAYVRQARGTGRWVALAVADRDAADEVQLLAAVTEEAPP</sequence>
<accession>A0A918LGZ6</accession>
<keyword evidence="2" id="KW-1185">Reference proteome</keyword>
<dbReference type="EMBL" id="BMSL01000013">
    <property type="protein sequence ID" value="GGS49200.1"/>
    <property type="molecule type" value="Genomic_DNA"/>
</dbReference>
<name>A0A918LGZ6_STRGD</name>
<evidence type="ECO:0000313" key="2">
    <source>
        <dbReference type="Proteomes" id="UP000653493"/>
    </source>
</evidence>
<dbReference type="Proteomes" id="UP000653493">
    <property type="component" value="Unassembled WGS sequence"/>
</dbReference>